<proteinExistence type="predicted"/>
<comment type="caution">
    <text evidence="7">The sequence shown here is derived from an EMBL/GenBank/DDBJ whole genome shotgun (WGS) entry which is preliminary data.</text>
</comment>
<dbReference type="PANTHER" id="PTHR43394">
    <property type="entry name" value="ATP-DEPENDENT PERMEASE MDL1, MITOCHONDRIAL"/>
    <property type="match status" value="1"/>
</dbReference>
<evidence type="ECO:0000256" key="4">
    <source>
        <dbReference type="ARBA" id="ARBA00023136"/>
    </source>
</evidence>
<feature type="domain" description="ABC transmembrane type-1" evidence="6">
    <location>
        <begin position="55"/>
        <end position="326"/>
    </location>
</feature>
<evidence type="ECO:0000313" key="7">
    <source>
        <dbReference type="EMBL" id="PZO86774.1"/>
    </source>
</evidence>
<dbReference type="GO" id="GO:0005524">
    <property type="term" value="F:ATP binding"/>
    <property type="evidence" value="ECO:0007669"/>
    <property type="project" value="InterPro"/>
</dbReference>
<comment type="subcellular location">
    <subcellularLocation>
        <location evidence="1">Cell membrane</location>
        <topology evidence="1">Multi-pass membrane protein</topology>
    </subcellularLocation>
</comment>
<evidence type="ECO:0000313" key="8">
    <source>
        <dbReference type="Proteomes" id="UP000249557"/>
    </source>
</evidence>
<dbReference type="InterPro" id="IPR039421">
    <property type="entry name" value="Type_1_exporter"/>
</dbReference>
<evidence type="ECO:0000256" key="1">
    <source>
        <dbReference type="ARBA" id="ARBA00004651"/>
    </source>
</evidence>
<dbReference type="Proteomes" id="UP000249557">
    <property type="component" value="Unassembled WGS sequence"/>
</dbReference>
<gene>
    <name evidence="7" type="ORF">DI626_05585</name>
</gene>
<feature type="transmembrane region" description="Helical" evidence="5">
    <location>
        <begin position="53"/>
        <end position="78"/>
    </location>
</feature>
<name>A0A2W4ZWV0_9BACT</name>
<accession>A0A2W4ZWV0</accession>
<dbReference type="CDD" id="cd18552">
    <property type="entry name" value="ABC_6TM_MsbA_like"/>
    <property type="match status" value="1"/>
</dbReference>
<keyword evidence="3 5" id="KW-1133">Transmembrane helix</keyword>
<evidence type="ECO:0000259" key="6">
    <source>
        <dbReference type="PROSITE" id="PS50929"/>
    </source>
</evidence>
<dbReference type="AlphaFoldDB" id="A0A2W4ZWV0"/>
<reference evidence="7 8" key="1">
    <citation type="submission" date="2017-08" db="EMBL/GenBank/DDBJ databases">
        <title>Infants hospitalized years apart are colonized by the same room-sourced microbial strains.</title>
        <authorList>
            <person name="Brooks B."/>
            <person name="Olm M.R."/>
            <person name="Firek B.A."/>
            <person name="Baker R."/>
            <person name="Thomas B.C."/>
            <person name="Morowitz M.J."/>
            <person name="Banfield J.F."/>
        </authorList>
    </citation>
    <scope>NUCLEOTIDE SEQUENCE [LARGE SCALE GENOMIC DNA]</scope>
    <source>
        <strain evidence="7">S2_018_000_R2_104</strain>
    </source>
</reference>
<feature type="transmembrane region" description="Helical" evidence="5">
    <location>
        <begin position="168"/>
        <end position="185"/>
    </location>
</feature>
<organism evidence="7 8">
    <name type="scientific">Micavibrio aeruginosavorus</name>
    <dbReference type="NCBI Taxonomy" id="349221"/>
    <lineage>
        <taxon>Bacteria</taxon>
        <taxon>Pseudomonadati</taxon>
        <taxon>Bdellovibrionota</taxon>
        <taxon>Bdellovibrionia</taxon>
        <taxon>Bdellovibrionales</taxon>
        <taxon>Pseudobdellovibrionaceae</taxon>
        <taxon>Micavibrio</taxon>
    </lineage>
</organism>
<dbReference type="InterPro" id="IPR036640">
    <property type="entry name" value="ABC1_TM_sf"/>
</dbReference>
<feature type="non-terminal residue" evidence="7">
    <location>
        <position position="326"/>
    </location>
</feature>
<keyword evidence="4 5" id="KW-0472">Membrane</keyword>
<dbReference type="Gene3D" id="1.20.1560.10">
    <property type="entry name" value="ABC transporter type 1, transmembrane domain"/>
    <property type="match status" value="1"/>
</dbReference>
<dbReference type="PANTHER" id="PTHR43394:SF1">
    <property type="entry name" value="ATP-BINDING CASSETTE SUB-FAMILY B MEMBER 10, MITOCHONDRIAL"/>
    <property type="match status" value="1"/>
</dbReference>
<dbReference type="GO" id="GO:0005886">
    <property type="term" value="C:plasma membrane"/>
    <property type="evidence" value="ECO:0007669"/>
    <property type="project" value="UniProtKB-SubCell"/>
</dbReference>
<evidence type="ECO:0000256" key="2">
    <source>
        <dbReference type="ARBA" id="ARBA00022692"/>
    </source>
</evidence>
<protein>
    <submittedName>
        <fullName evidence="7">ABC transporter permease</fullName>
    </submittedName>
</protein>
<feature type="transmembrane region" description="Helical" evidence="5">
    <location>
        <begin position="90"/>
        <end position="107"/>
    </location>
</feature>
<dbReference type="PROSITE" id="PS50929">
    <property type="entry name" value="ABC_TM1F"/>
    <property type="match status" value="1"/>
</dbReference>
<keyword evidence="2 5" id="KW-0812">Transmembrane</keyword>
<evidence type="ECO:0000256" key="3">
    <source>
        <dbReference type="ARBA" id="ARBA00022989"/>
    </source>
</evidence>
<sequence>MRRFVLPVRLYAFITGNMNDVTAQASVKKTRTSAIALAKRIARNYILPHKGSVMLATFFMVLSAALTAGFAAIIEPVIDDVMTAGKLDRVWYLGAAVFALFIFRGIATYQHTIIMNRVGQMIVGKIQHDLLSRFLDLDLQFFHNNPSGQLISRVINDVNVMRASVTDGITGLGKNLLTLIFLVGVMFYQDWFLSCVAFLVFPLTAIFVAWVGRRLRKMSGKIQEDMARLSDMLSQIFQGVRLVKAYGMEQYEKDRTEGAIGKVRDMTIKSVRVNNLSTPVNETLVGSVVFAIIVYGGYKVSQGASTAGELLSFITAFSMSYEPMKR</sequence>
<dbReference type="Pfam" id="PF00664">
    <property type="entry name" value="ABC_membrane"/>
    <property type="match status" value="1"/>
</dbReference>
<dbReference type="EMBL" id="QFNK01000093">
    <property type="protein sequence ID" value="PZO86774.1"/>
    <property type="molecule type" value="Genomic_DNA"/>
</dbReference>
<dbReference type="GO" id="GO:0015421">
    <property type="term" value="F:ABC-type oligopeptide transporter activity"/>
    <property type="evidence" value="ECO:0007669"/>
    <property type="project" value="TreeGrafter"/>
</dbReference>
<dbReference type="SUPFAM" id="SSF90123">
    <property type="entry name" value="ABC transporter transmembrane region"/>
    <property type="match status" value="1"/>
</dbReference>
<dbReference type="InterPro" id="IPR011527">
    <property type="entry name" value="ABC1_TM_dom"/>
</dbReference>
<feature type="transmembrane region" description="Helical" evidence="5">
    <location>
        <begin position="191"/>
        <end position="211"/>
    </location>
</feature>
<evidence type="ECO:0000256" key="5">
    <source>
        <dbReference type="SAM" id="Phobius"/>
    </source>
</evidence>